<evidence type="ECO:0000313" key="2">
    <source>
        <dbReference type="Proteomes" id="UP000008983"/>
    </source>
</evidence>
<dbReference type="OrthoDB" id="312690at2759"/>
<organism evidence="1 2">
    <name type="scientific">Ichthyophthirius multifiliis</name>
    <name type="common">White spot disease agent</name>
    <name type="synonym">Ich</name>
    <dbReference type="NCBI Taxonomy" id="5932"/>
    <lineage>
        <taxon>Eukaryota</taxon>
        <taxon>Sar</taxon>
        <taxon>Alveolata</taxon>
        <taxon>Ciliophora</taxon>
        <taxon>Intramacronucleata</taxon>
        <taxon>Oligohymenophorea</taxon>
        <taxon>Hymenostomatida</taxon>
        <taxon>Ophryoglenina</taxon>
        <taxon>Ichthyophthirius</taxon>
    </lineage>
</organism>
<dbReference type="EMBL" id="GL983849">
    <property type="protein sequence ID" value="EGR31516.1"/>
    <property type="molecule type" value="Genomic_DNA"/>
</dbReference>
<sequence length="478" mass="56254">METKDKSIQLILQKLKEQNLPPLILRKQINHQLLDQKLTKEASISGTLLSQNLEEIQKLKDFSREISKEGFLKPKEHLILQKFQIYNHLRIGDKFPEIKDNFVDLNSGQLTHLVHQQNQILLIILWSSQQKSSYQQVQKAFSISNKYKDQLKIIDLKLQLPIHVGNLGKIHEKVGLKNVYLQNEISLSLKLTPQNYLTIGVDLQEDIQEYPKNVYQEVKKNLFQKEIQQEFFDLNLDYQPLFSISMVRYKVFDQQGNQIKKVYQKPVLKYAVRINDQEKFNNLLLKKILEKLPKNDLIEIEDTIIDTVDIKEGNQCHVCSNKLEKPYYFNYFLNNYVCLKCGDEKDISKKNIEQYKVPHNLILINTSNTEYLNNIDQDRLGKDIQPEVEQKFIFPSHAMIICNACKIHPKIRYICLNCLPGPFDKNKGYVDLCQDCAKKCHLNKDKYTLEKINMQGEKHNSEHLLLKVLYFHGKYNLY</sequence>
<evidence type="ECO:0000313" key="1">
    <source>
        <dbReference type="EMBL" id="EGR31516.1"/>
    </source>
</evidence>
<dbReference type="AlphaFoldDB" id="G0QTD9"/>
<protein>
    <submittedName>
        <fullName evidence="1">Uncharacterized protein</fullName>
    </submittedName>
</protein>
<accession>G0QTD9</accession>
<dbReference type="FunCoup" id="G0QTD9">
    <property type="interactions" value="3"/>
</dbReference>
<dbReference type="InParanoid" id="G0QTD9"/>
<dbReference type="Proteomes" id="UP000008983">
    <property type="component" value="Unassembled WGS sequence"/>
</dbReference>
<dbReference type="RefSeq" id="XP_004035002.1">
    <property type="nucleotide sequence ID" value="XM_004034954.1"/>
</dbReference>
<proteinExistence type="predicted"/>
<dbReference type="SUPFAM" id="SSF57850">
    <property type="entry name" value="RING/U-box"/>
    <property type="match status" value="1"/>
</dbReference>
<name>G0QTD9_ICHMU</name>
<gene>
    <name evidence="1" type="ORF">IMG5_107350</name>
</gene>
<dbReference type="GeneID" id="14907683"/>
<reference evidence="1 2" key="1">
    <citation type="submission" date="2011-07" db="EMBL/GenBank/DDBJ databases">
        <authorList>
            <person name="Coyne R."/>
            <person name="Brami D."/>
            <person name="Johnson J."/>
            <person name="Hostetler J."/>
            <person name="Hannick L."/>
            <person name="Clark T."/>
            <person name="Cassidy-Hanley D."/>
            <person name="Inman J."/>
        </authorList>
    </citation>
    <scope>NUCLEOTIDE SEQUENCE [LARGE SCALE GENOMIC DNA]</scope>
    <source>
        <strain evidence="1 2">G5</strain>
    </source>
</reference>
<keyword evidence="2" id="KW-1185">Reference proteome</keyword>